<gene>
    <name evidence="2" type="ORF">O3G_MSEX011293</name>
</gene>
<dbReference type="SUPFAM" id="SSF81383">
    <property type="entry name" value="F-box domain"/>
    <property type="match status" value="1"/>
</dbReference>
<dbReference type="PANTHER" id="PTHR20933">
    <property type="entry name" value="F-BOX ONLY PROTEIN 33"/>
    <property type="match status" value="1"/>
</dbReference>
<dbReference type="InterPro" id="IPR032675">
    <property type="entry name" value="LRR_dom_sf"/>
</dbReference>
<evidence type="ECO:0000313" key="2">
    <source>
        <dbReference type="EMBL" id="KAG6459267.1"/>
    </source>
</evidence>
<sequence length="467" mass="53835">MSLGWGSLPLLPLRCVLDHLSTEDALAAMSTCHHWRSAVLLYEGRKETLKLITGSMERNMFLARIFRKHTRKLHIFIEHEAELDKFITFVLPQFFDSVKLSEIIFIGPSYVRSQHISVVKLKRILTETLVFKHANTLKKLAYLGCELDTGKNDHDRYTHKQIEYYSRPLSFSGVNSPADAVLSQNNIGIMAFSALKHIIVDYERIDTSTLETLSRLNNFRQLSLNIVYKKQLNLKPIDWHRLQKLYPRELDVAVNIIAMPFRKFNDVIENVLVEGLPLTSIKVMFCKSIYTALLGHVARRYPVSLRELVWADAPYDSADEGLRHVRPVRDLIEQDTYNVNPFILLCWQCMHLQRLVIHGYWVWQYDLLGFVRLRKGLTQLEVSAVYSRQERFCGTPRRCEEGVVRVLAGDAPAPVDHQFLDQVSAYTERAWAPVAWRRLPAGLRARAAAPQRLHYALHEAAHPLGVT</sequence>
<dbReference type="Pfam" id="PF00646">
    <property type="entry name" value="F-box"/>
    <property type="match status" value="1"/>
</dbReference>
<dbReference type="OrthoDB" id="8757000at2759"/>
<comment type="caution">
    <text evidence="2">The sequence shown here is derived from an EMBL/GenBank/DDBJ whole genome shotgun (WGS) entry which is preliminary data.</text>
</comment>
<evidence type="ECO:0000259" key="1">
    <source>
        <dbReference type="SMART" id="SM00256"/>
    </source>
</evidence>
<reference evidence="2" key="1">
    <citation type="journal article" date="2016" name="Insect Biochem. Mol. Biol.">
        <title>Multifaceted biological insights from a draft genome sequence of the tobacco hornworm moth, Manduca sexta.</title>
        <authorList>
            <person name="Kanost M.R."/>
            <person name="Arrese E.L."/>
            <person name="Cao X."/>
            <person name="Chen Y.R."/>
            <person name="Chellapilla S."/>
            <person name="Goldsmith M.R."/>
            <person name="Grosse-Wilde E."/>
            <person name="Heckel D.G."/>
            <person name="Herndon N."/>
            <person name="Jiang H."/>
            <person name="Papanicolaou A."/>
            <person name="Qu J."/>
            <person name="Soulages J.L."/>
            <person name="Vogel H."/>
            <person name="Walters J."/>
            <person name="Waterhouse R.M."/>
            <person name="Ahn S.J."/>
            <person name="Almeida F.C."/>
            <person name="An C."/>
            <person name="Aqrawi P."/>
            <person name="Bretschneider A."/>
            <person name="Bryant W.B."/>
            <person name="Bucks S."/>
            <person name="Chao H."/>
            <person name="Chevignon G."/>
            <person name="Christen J.M."/>
            <person name="Clarke D.F."/>
            <person name="Dittmer N.T."/>
            <person name="Ferguson L.C.F."/>
            <person name="Garavelou S."/>
            <person name="Gordon K.H.J."/>
            <person name="Gunaratna R.T."/>
            <person name="Han Y."/>
            <person name="Hauser F."/>
            <person name="He Y."/>
            <person name="Heidel-Fischer H."/>
            <person name="Hirsh A."/>
            <person name="Hu Y."/>
            <person name="Jiang H."/>
            <person name="Kalra D."/>
            <person name="Klinner C."/>
            <person name="Konig C."/>
            <person name="Kovar C."/>
            <person name="Kroll A.R."/>
            <person name="Kuwar S.S."/>
            <person name="Lee S.L."/>
            <person name="Lehman R."/>
            <person name="Li K."/>
            <person name="Li Z."/>
            <person name="Liang H."/>
            <person name="Lovelace S."/>
            <person name="Lu Z."/>
            <person name="Mansfield J.H."/>
            <person name="McCulloch K.J."/>
            <person name="Mathew T."/>
            <person name="Morton B."/>
            <person name="Muzny D.M."/>
            <person name="Neunemann D."/>
            <person name="Ongeri F."/>
            <person name="Pauchet Y."/>
            <person name="Pu L.L."/>
            <person name="Pyrousis I."/>
            <person name="Rao X.J."/>
            <person name="Redding A."/>
            <person name="Roesel C."/>
            <person name="Sanchez-Gracia A."/>
            <person name="Schaack S."/>
            <person name="Shukla A."/>
            <person name="Tetreau G."/>
            <person name="Wang Y."/>
            <person name="Xiong G.H."/>
            <person name="Traut W."/>
            <person name="Walsh T.K."/>
            <person name="Worley K.C."/>
            <person name="Wu D."/>
            <person name="Wu W."/>
            <person name="Wu Y.Q."/>
            <person name="Zhang X."/>
            <person name="Zou Z."/>
            <person name="Zucker H."/>
            <person name="Briscoe A.D."/>
            <person name="Burmester T."/>
            <person name="Clem R.J."/>
            <person name="Feyereisen R."/>
            <person name="Grimmelikhuijzen C.J.P."/>
            <person name="Hamodrakas S.J."/>
            <person name="Hansson B.S."/>
            <person name="Huguet E."/>
            <person name="Jermiin L.S."/>
            <person name="Lan Q."/>
            <person name="Lehman H.K."/>
            <person name="Lorenzen M."/>
            <person name="Merzendorfer H."/>
            <person name="Michalopoulos I."/>
            <person name="Morton D.B."/>
            <person name="Muthukrishnan S."/>
            <person name="Oakeshott J.G."/>
            <person name="Palmer W."/>
            <person name="Park Y."/>
            <person name="Passarelli A.L."/>
            <person name="Rozas J."/>
            <person name="Schwartz L.M."/>
            <person name="Smith W."/>
            <person name="Southgate A."/>
            <person name="Vilcinskas A."/>
            <person name="Vogt R."/>
            <person name="Wang P."/>
            <person name="Werren J."/>
            <person name="Yu X.Q."/>
            <person name="Zhou J.J."/>
            <person name="Brown S.J."/>
            <person name="Scherer S.E."/>
            <person name="Richards S."/>
            <person name="Blissard G.W."/>
        </authorList>
    </citation>
    <scope>NUCLEOTIDE SEQUENCE</scope>
</reference>
<evidence type="ECO:0000313" key="3">
    <source>
        <dbReference type="Proteomes" id="UP000791440"/>
    </source>
</evidence>
<dbReference type="Gene3D" id="3.80.10.10">
    <property type="entry name" value="Ribonuclease Inhibitor"/>
    <property type="match status" value="1"/>
</dbReference>
<proteinExistence type="predicted"/>
<dbReference type="InterPro" id="IPR036047">
    <property type="entry name" value="F-box-like_dom_sf"/>
</dbReference>
<feature type="domain" description="F-box" evidence="1">
    <location>
        <begin position="8"/>
        <end position="47"/>
    </location>
</feature>
<dbReference type="Proteomes" id="UP000791440">
    <property type="component" value="Unassembled WGS sequence"/>
</dbReference>
<protein>
    <recommendedName>
        <fullName evidence="1">F-box domain-containing protein</fullName>
    </recommendedName>
</protein>
<dbReference type="PANTHER" id="PTHR20933:SF3">
    <property type="entry name" value="F-BOX ONLY PROTEIN 33"/>
    <property type="match status" value="1"/>
</dbReference>
<dbReference type="SMART" id="SM00256">
    <property type="entry name" value="FBOX"/>
    <property type="match status" value="1"/>
</dbReference>
<name>A0A921ZJN6_MANSE</name>
<dbReference type="AlphaFoldDB" id="A0A921ZJN6"/>
<reference evidence="2" key="2">
    <citation type="submission" date="2020-12" db="EMBL/GenBank/DDBJ databases">
        <authorList>
            <person name="Kanost M."/>
        </authorList>
    </citation>
    <scope>NUCLEOTIDE SEQUENCE</scope>
</reference>
<dbReference type="EMBL" id="JH668615">
    <property type="protein sequence ID" value="KAG6459267.1"/>
    <property type="molecule type" value="Genomic_DNA"/>
</dbReference>
<accession>A0A921ZJN6</accession>
<keyword evidence="3" id="KW-1185">Reference proteome</keyword>
<dbReference type="GO" id="GO:0031398">
    <property type="term" value="P:positive regulation of protein ubiquitination"/>
    <property type="evidence" value="ECO:0007669"/>
    <property type="project" value="TreeGrafter"/>
</dbReference>
<organism evidence="2 3">
    <name type="scientific">Manduca sexta</name>
    <name type="common">Tobacco hawkmoth</name>
    <name type="synonym">Tobacco hornworm</name>
    <dbReference type="NCBI Taxonomy" id="7130"/>
    <lineage>
        <taxon>Eukaryota</taxon>
        <taxon>Metazoa</taxon>
        <taxon>Ecdysozoa</taxon>
        <taxon>Arthropoda</taxon>
        <taxon>Hexapoda</taxon>
        <taxon>Insecta</taxon>
        <taxon>Pterygota</taxon>
        <taxon>Neoptera</taxon>
        <taxon>Endopterygota</taxon>
        <taxon>Lepidoptera</taxon>
        <taxon>Glossata</taxon>
        <taxon>Ditrysia</taxon>
        <taxon>Bombycoidea</taxon>
        <taxon>Sphingidae</taxon>
        <taxon>Sphinginae</taxon>
        <taxon>Sphingini</taxon>
        <taxon>Manduca</taxon>
    </lineage>
</organism>
<dbReference type="InterPro" id="IPR001810">
    <property type="entry name" value="F-box_dom"/>
</dbReference>